<evidence type="ECO:0000313" key="4">
    <source>
        <dbReference type="EMBL" id="KAF7164394.1"/>
    </source>
</evidence>
<dbReference type="PROSITE" id="PS50234">
    <property type="entry name" value="VWFA"/>
    <property type="match status" value="1"/>
</dbReference>
<proteinExistence type="predicted"/>
<evidence type="ECO:0000313" key="5">
    <source>
        <dbReference type="Proteomes" id="UP000630445"/>
    </source>
</evidence>
<dbReference type="EMBL" id="JACBAD010001821">
    <property type="protein sequence ID" value="KAF7133710.1"/>
    <property type="molecule type" value="Genomic_DNA"/>
</dbReference>
<feature type="compositionally biased region" description="Gly residues" evidence="1">
    <location>
        <begin position="205"/>
        <end position="218"/>
    </location>
</feature>
<feature type="region of interest" description="Disordered" evidence="1">
    <location>
        <begin position="14"/>
        <end position="224"/>
    </location>
</feature>
<keyword evidence="5" id="KW-1185">Reference proteome</keyword>
<reference evidence="3" key="1">
    <citation type="submission" date="2020-06" db="EMBL/GenBank/DDBJ databases">
        <title>Draft genome sequences of strains closely related to Aspergillus parafelis and Aspergillus hiratsukae.</title>
        <authorList>
            <person name="Dos Santos R.A.C."/>
            <person name="Rivero-Menendez O."/>
            <person name="Steenwyk J.L."/>
            <person name="Mead M.E."/>
            <person name="Goldman G.H."/>
            <person name="Alastruey-Izquierdo A."/>
            <person name="Rokas A."/>
        </authorList>
    </citation>
    <scope>NUCLEOTIDE SEQUENCE</scope>
    <source>
        <strain evidence="3">CNM-CM5793</strain>
        <strain evidence="4">CNM-CM6106</strain>
    </source>
</reference>
<dbReference type="InterPro" id="IPR036465">
    <property type="entry name" value="vWFA_dom_sf"/>
</dbReference>
<feature type="compositionally biased region" description="Low complexity" evidence="1">
    <location>
        <begin position="183"/>
        <end position="198"/>
    </location>
</feature>
<feature type="compositionally biased region" description="Low complexity" evidence="1">
    <location>
        <begin position="540"/>
        <end position="564"/>
    </location>
</feature>
<feature type="compositionally biased region" description="Low complexity" evidence="1">
    <location>
        <begin position="132"/>
        <end position="143"/>
    </location>
</feature>
<dbReference type="InterPro" id="IPR002035">
    <property type="entry name" value="VWF_A"/>
</dbReference>
<comment type="caution">
    <text evidence="3">The sequence shown here is derived from an EMBL/GenBank/DDBJ whole genome shotgun (WGS) entry which is preliminary data.</text>
</comment>
<gene>
    <name evidence="3" type="ORF">CNMCM5793_005064</name>
    <name evidence="4" type="ORF">CNMCM6106_000946</name>
</gene>
<dbReference type="OrthoDB" id="2142040at2759"/>
<feature type="compositionally biased region" description="Pro residues" evidence="1">
    <location>
        <begin position="106"/>
        <end position="131"/>
    </location>
</feature>
<feature type="compositionally biased region" description="Pro residues" evidence="1">
    <location>
        <begin position="86"/>
        <end position="95"/>
    </location>
</feature>
<feature type="compositionally biased region" description="Pro residues" evidence="1">
    <location>
        <begin position="520"/>
        <end position="532"/>
    </location>
</feature>
<feature type="compositionally biased region" description="Pro residues" evidence="1">
    <location>
        <begin position="597"/>
        <end position="632"/>
    </location>
</feature>
<dbReference type="PANTHER" id="PTHR34706:SF2">
    <property type="entry name" value="RFEF"/>
    <property type="match status" value="1"/>
</dbReference>
<dbReference type="PANTHER" id="PTHR34706">
    <property type="entry name" value="SLR1338 PROTEIN"/>
    <property type="match status" value="1"/>
</dbReference>
<sequence length="632" mass="66993">MGFASKIANAQKMSGAYSGAPPAGYTGGPPSSLQPGAGGYQQQQYQAYPGAPTPSNPTPLITMSRPYYNQQGYPSQLRPGSAQPQSPYPTSPPPQQQQYQPYNAPSVPPNKPAPSPSPGPTSHSPYPPAQSPAPQGYPQAPYSPHGPPQGYPQASPYSTGPSYGQGQPQQGYGRTAPPPPQAQPYGAPYSTQQQAYGQPYPPQGGPGAPGQAGYGHPGGAPPARATEQQIGAYRQLLIGTIQEKNLQPFYPPDRLDRVVQQLANDAPGKVDKLVREWSVPTEVAMDVMKLALFDVILYVDDSGSIEFEEKGMRKEQLRQILGIVATGASTFDQDGISVRFMNSNEIGDGIRSVDDVNMLVSRVRFAGLTPLGTSLRNKVLEPMVVAPARAGRLQKPVLIITITDGQPAGEPHDTVASAIRSASEEVSRTQYGRGAVSFQFSQVGTDNKAREFLASLDEDPHIGGLIDCTSNFEVEQDEMSRANPPIHLTRELWCAKLMLGSIDSSYDTKDEKGAGRPGGPGGPPPPGPPGPPGQYGGYNPGANYGQQPGYYNQPPPSGYNQPGSYGQGQGYNQPPYSPSQGGPPQPGYGQQYGGYGAPPPSDPYGRPPAGPPPGGYPPQQRPYGQPPQPPRY</sequence>
<accession>A0A8H6UJB5</accession>
<organism evidence="3 5">
    <name type="scientific">Aspergillus hiratsukae</name>
    <dbReference type="NCBI Taxonomy" id="1194566"/>
    <lineage>
        <taxon>Eukaryota</taxon>
        <taxon>Fungi</taxon>
        <taxon>Dikarya</taxon>
        <taxon>Ascomycota</taxon>
        <taxon>Pezizomycotina</taxon>
        <taxon>Eurotiomycetes</taxon>
        <taxon>Eurotiomycetidae</taxon>
        <taxon>Eurotiales</taxon>
        <taxon>Aspergillaceae</taxon>
        <taxon>Aspergillus</taxon>
        <taxon>Aspergillus subgen. Fumigati</taxon>
    </lineage>
</organism>
<feature type="compositionally biased region" description="Pro residues" evidence="1">
    <location>
        <begin position="575"/>
        <end position="586"/>
    </location>
</feature>
<evidence type="ECO:0000256" key="1">
    <source>
        <dbReference type="SAM" id="MobiDB-lite"/>
    </source>
</evidence>
<name>A0A8H6UJB5_9EURO</name>
<feature type="region of interest" description="Disordered" evidence="1">
    <location>
        <begin position="505"/>
        <end position="632"/>
    </location>
</feature>
<feature type="compositionally biased region" description="Low complexity" evidence="1">
    <location>
        <begin position="14"/>
        <end position="50"/>
    </location>
</feature>
<dbReference type="Proteomes" id="UP000662466">
    <property type="component" value="Unassembled WGS sequence"/>
</dbReference>
<evidence type="ECO:0000313" key="3">
    <source>
        <dbReference type="EMBL" id="KAF7133710.1"/>
    </source>
</evidence>
<feature type="domain" description="VWFA" evidence="2">
    <location>
        <begin position="294"/>
        <end position="492"/>
    </location>
</feature>
<feature type="compositionally biased region" description="Low complexity" evidence="1">
    <location>
        <begin position="160"/>
        <end position="173"/>
    </location>
</feature>
<dbReference type="Proteomes" id="UP000630445">
    <property type="component" value="Unassembled WGS sequence"/>
</dbReference>
<dbReference type="SUPFAM" id="SSF53300">
    <property type="entry name" value="vWA-like"/>
    <property type="match status" value="1"/>
</dbReference>
<evidence type="ECO:0000259" key="2">
    <source>
        <dbReference type="PROSITE" id="PS50234"/>
    </source>
</evidence>
<dbReference type="AlphaFoldDB" id="A0A8H6UJB5"/>
<protein>
    <recommendedName>
        <fullName evidence="2">VWFA domain-containing protein</fullName>
    </recommendedName>
</protein>
<dbReference type="EMBL" id="JACBAF010002191">
    <property type="protein sequence ID" value="KAF7164394.1"/>
    <property type="molecule type" value="Genomic_DNA"/>
</dbReference>